<sequence>MQFNDLDVMLEQFPALFRRGCVNQLTNVFPIPDETPCLVSDLLNRGLLL</sequence>
<dbReference type="Proteomes" id="UP001202961">
    <property type="component" value="Unassembled WGS sequence"/>
</dbReference>
<name>A0ABT0U5D5_9BACT</name>
<dbReference type="EMBL" id="JAMQBK010000039">
    <property type="protein sequence ID" value="MCM2372075.1"/>
    <property type="molecule type" value="Genomic_DNA"/>
</dbReference>
<protein>
    <submittedName>
        <fullName evidence="1">Uncharacterized protein</fullName>
    </submittedName>
</protein>
<dbReference type="RefSeq" id="WP_250929699.1">
    <property type="nucleotide sequence ID" value="NZ_JAMQBK010000039.1"/>
</dbReference>
<keyword evidence="2" id="KW-1185">Reference proteome</keyword>
<proteinExistence type="predicted"/>
<organism evidence="1 2">
    <name type="scientific">Aporhodopirellula aestuarii</name>
    <dbReference type="NCBI Taxonomy" id="2950107"/>
    <lineage>
        <taxon>Bacteria</taxon>
        <taxon>Pseudomonadati</taxon>
        <taxon>Planctomycetota</taxon>
        <taxon>Planctomycetia</taxon>
        <taxon>Pirellulales</taxon>
        <taxon>Pirellulaceae</taxon>
        <taxon>Aporhodopirellula</taxon>
    </lineage>
</organism>
<accession>A0ABT0U5D5</accession>
<evidence type="ECO:0000313" key="2">
    <source>
        <dbReference type="Proteomes" id="UP001202961"/>
    </source>
</evidence>
<reference evidence="1 2" key="1">
    <citation type="journal article" date="2022" name="Syst. Appl. Microbiol.">
        <title>Rhodopirellula aestuarii sp. nov., a novel member of the genus Rhodopirellula isolated from brackish sediments collected in the Tagus River estuary, Portugal.</title>
        <authorList>
            <person name="Vitorino I.R."/>
            <person name="Klimek D."/>
            <person name="Calusinska M."/>
            <person name="Lobo-da-Cunha A."/>
            <person name="Vasconcelos V."/>
            <person name="Lage O.M."/>
        </authorList>
    </citation>
    <scope>NUCLEOTIDE SEQUENCE [LARGE SCALE GENOMIC DNA]</scope>
    <source>
        <strain evidence="1 2">ICT_H3.1</strain>
    </source>
</reference>
<evidence type="ECO:0000313" key="1">
    <source>
        <dbReference type="EMBL" id="MCM2372075.1"/>
    </source>
</evidence>
<gene>
    <name evidence="1" type="ORF">NB063_15830</name>
</gene>
<comment type="caution">
    <text evidence="1">The sequence shown here is derived from an EMBL/GenBank/DDBJ whole genome shotgun (WGS) entry which is preliminary data.</text>
</comment>